<dbReference type="RefSeq" id="WP_108895207.1">
    <property type="nucleotide sequence ID" value="NZ_ONZF01000009.1"/>
</dbReference>
<sequence length="143" mass="15340">MTQAAAPKVGETLPAGRFDLTAARDDLVRRMSDAPARSDQRAHPIFAFVGALGGLPLPIADLSTGLGLAFADGPVLARCQIDATRPLEVGRCYTVTARILDIQRKPSRRFGQADHLHLAITLSDGAPFTETRLHIIFPATETP</sequence>
<evidence type="ECO:0000313" key="2">
    <source>
        <dbReference type="Proteomes" id="UP000244912"/>
    </source>
</evidence>
<organism evidence="1 2">
    <name type="scientific">Palleronia abyssalis</name>
    <dbReference type="NCBI Taxonomy" id="1501240"/>
    <lineage>
        <taxon>Bacteria</taxon>
        <taxon>Pseudomonadati</taxon>
        <taxon>Pseudomonadota</taxon>
        <taxon>Alphaproteobacteria</taxon>
        <taxon>Rhodobacterales</taxon>
        <taxon>Roseobacteraceae</taxon>
        <taxon>Palleronia</taxon>
    </lineage>
</organism>
<name>A0A2R8BZ00_9RHOB</name>
<dbReference type="EMBL" id="ONZF01000009">
    <property type="protein sequence ID" value="SPJ25398.1"/>
    <property type="molecule type" value="Genomic_DNA"/>
</dbReference>
<dbReference type="Proteomes" id="UP000244912">
    <property type="component" value="Unassembled WGS sequence"/>
</dbReference>
<gene>
    <name evidence="1" type="ORF">PAA8504_03249</name>
</gene>
<evidence type="ECO:0008006" key="3">
    <source>
        <dbReference type="Google" id="ProtNLM"/>
    </source>
</evidence>
<accession>A0A2R8BZ00</accession>
<evidence type="ECO:0000313" key="1">
    <source>
        <dbReference type="EMBL" id="SPJ25398.1"/>
    </source>
</evidence>
<proteinExistence type="predicted"/>
<keyword evidence="2" id="KW-1185">Reference proteome</keyword>
<protein>
    <recommendedName>
        <fullName evidence="3">N-terminal of MaoC-like dehydratase domain-containing protein</fullName>
    </recommendedName>
</protein>
<reference evidence="1 2" key="1">
    <citation type="submission" date="2018-03" db="EMBL/GenBank/DDBJ databases">
        <authorList>
            <person name="Keele B.F."/>
        </authorList>
    </citation>
    <scope>NUCLEOTIDE SEQUENCE [LARGE SCALE GENOMIC DNA]</scope>
    <source>
        <strain evidence="1 2">CECT 8504</strain>
    </source>
</reference>
<dbReference type="OrthoDB" id="7777068at2"/>
<dbReference type="AlphaFoldDB" id="A0A2R8BZ00"/>